<feature type="transmembrane region" description="Helical" evidence="1">
    <location>
        <begin position="27"/>
        <end position="47"/>
    </location>
</feature>
<proteinExistence type="predicted"/>
<reference evidence="2" key="1">
    <citation type="journal article" date="2021" name="PeerJ">
        <title>Extensive microbial diversity within the chicken gut microbiome revealed by metagenomics and culture.</title>
        <authorList>
            <person name="Gilroy R."/>
            <person name="Ravi A."/>
            <person name="Getino M."/>
            <person name="Pursley I."/>
            <person name="Horton D.L."/>
            <person name="Alikhan N.F."/>
            <person name="Baker D."/>
            <person name="Gharbi K."/>
            <person name="Hall N."/>
            <person name="Watson M."/>
            <person name="Adriaenssens E.M."/>
            <person name="Foster-Nyarko E."/>
            <person name="Jarju S."/>
            <person name="Secka A."/>
            <person name="Antonio M."/>
            <person name="Oren A."/>
            <person name="Chaudhuri R.R."/>
            <person name="La Ragione R."/>
            <person name="Hildebrand F."/>
            <person name="Pallen M.J."/>
        </authorList>
    </citation>
    <scope>NUCLEOTIDE SEQUENCE</scope>
    <source>
        <strain evidence="2">ChiHecec1B25-7008</strain>
    </source>
</reference>
<dbReference type="EMBL" id="DWZE01000134">
    <property type="protein sequence ID" value="HJA84457.1"/>
    <property type="molecule type" value="Genomic_DNA"/>
</dbReference>
<dbReference type="AlphaFoldDB" id="A0A9D2HVB8"/>
<evidence type="ECO:0000313" key="3">
    <source>
        <dbReference type="Proteomes" id="UP000823860"/>
    </source>
</evidence>
<evidence type="ECO:0000256" key="1">
    <source>
        <dbReference type="SAM" id="Phobius"/>
    </source>
</evidence>
<comment type="caution">
    <text evidence="2">The sequence shown here is derived from an EMBL/GenBank/DDBJ whole genome shotgun (WGS) entry which is preliminary data.</text>
</comment>
<accession>A0A9D2HVB8</accession>
<name>A0A9D2HVB8_9BACE</name>
<evidence type="ECO:0000313" key="2">
    <source>
        <dbReference type="EMBL" id="HJA84457.1"/>
    </source>
</evidence>
<protein>
    <submittedName>
        <fullName evidence="2">Uncharacterized protein</fullName>
    </submittedName>
</protein>
<feature type="transmembrane region" description="Helical" evidence="1">
    <location>
        <begin position="127"/>
        <end position="149"/>
    </location>
</feature>
<dbReference type="Proteomes" id="UP000823860">
    <property type="component" value="Unassembled WGS sequence"/>
</dbReference>
<gene>
    <name evidence="2" type="ORF">H9785_10900</name>
</gene>
<reference evidence="2" key="2">
    <citation type="submission" date="2021-04" db="EMBL/GenBank/DDBJ databases">
        <authorList>
            <person name="Gilroy R."/>
        </authorList>
    </citation>
    <scope>NUCLEOTIDE SEQUENCE</scope>
    <source>
        <strain evidence="2">ChiHecec1B25-7008</strain>
    </source>
</reference>
<sequence>MKLINLGSRTPQDVPNVRFRPALIDHLLELAAFLLVLANWIYILYSYRTSGGDISSEFYESGGTALSLFVLLGIGGYLPSRSINFPFRVGRHNVAFQYVLALRLVRVVNIILCAQFLFITLSIRHAWANVGATICLVLLFVAFAGYMVLAWRHR</sequence>
<organism evidence="2 3">
    <name type="scientific">Candidatus Bacteroides intestinavium</name>
    <dbReference type="NCBI Taxonomy" id="2838469"/>
    <lineage>
        <taxon>Bacteria</taxon>
        <taxon>Pseudomonadati</taxon>
        <taxon>Bacteroidota</taxon>
        <taxon>Bacteroidia</taxon>
        <taxon>Bacteroidales</taxon>
        <taxon>Bacteroidaceae</taxon>
        <taxon>Bacteroides</taxon>
    </lineage>
</organism>
<feature type="transmembrane region" description="Helical" evidence="1">
    <location>
        <begin position="59"/>
        <end position="79"/>
    </location>
</feature>
<feature type="transmembrane region" description="Helical" evidence="1">
    <location>
        <begin position="100"/>
        <end position="121"/>
    </location>
</feature>
<keyword evidence="1" id="KW-1133">Transmembrane helix</keyword>
<keyword evidence="1" id="KW-0812">Transmembrane</keyword>
<keyword evidence="1" id="KW-0472">Membrane</keyword>